<comment type="caution">
    <text evidence="13">The sequence shown here is derived from an EMBL/GenBank/DDBJ whole genome shotgun (WGS) entry which is preliminary data.</text>
</comment>
<comment type="cofactor">
    <cofactor evidence="3">
        <name>heme b</name>
        <dbReference type="ChEBI" id="CHEBI:60344"/>
    </cofactor>
</comment>
<dbReference type="Gene3D" id="1.10.420.10">
    <property type="entry name" value="Peroxidase, domain 2"/>
    <property type="match status" value="2"/>
</dbReference>
<comment type="catalytic activity">
    <reaction evidence="1">
        <text>2 a phenolic donor + H2O2 = 2 a phenolic radical donor + 2 H2O</text>
        <dbReference type="Rhea" id="RHEA:56136"/>
        <dbReference type="ChEBI" id="CHEBI:15377"/>
        <dbReference type="ChEBI" id="CHEBI:16240"/>
        <dbReference type="ChEBI" id="CHEBI:139520"/>
        <dbReference type="ChEBI" id="CHEBI:139521"/>
        <dbReference type="EC" id="1.11.1.7"/>
    </reaction>
</comment>
<evidence type="ECO:0000259" key="12">
    <source>
        <dbReference type="PROSITE" id="PS50873"/>
    </source>
</evidence>
<comment type="cofactor">
    <cofactor evidence="2">
        <name>Ca(2+)</name>
        <dbReference type="ChEBI" id="CHEBI:29108"/>
    </cofactor>
</comment>
<comment type="similarity">
    <text evidence="11">Belongs to the peroxidase family.</text>
</comment>
<evidence type="ECO:0000256" key="5">
    <source>
        <dbReference type="ARBA" id="ARBA00022559"/>
    </source>
</evidence>
<evidence type="ECO:0000256" key="3">
    <source>
        <dbReference type="ARBA" id="ARBA00001970"/>
    </source>
</evidence>
<evidence type="ECO:0000256" key="7">
    <source>
        <dbReference type="ARBA" id="ARBA00022723"/>
    </source>
</evidence>
<dbReference type="InterPro" id="IPR000823">
    <property type="entry name" value="Peroxidase_pln"/>
</dbReference>
<evidence type="ECO:0000256" key="6">
    <source>
        <dbReference type="ARBA" id="ARBA00022617"/>
    </source>
</evidence>
<dbReference type="EMBL" id="JBFOLJ010000018">
    <property type="protein sequence ID" value="KAL2464010.1"/>
    <property type="molecule type" value="Genomic_DNA"/>
</dbReference>
<dbReference type="PANTHER" id="PTHR31235">
    <property type="entry name" value="PEROXIDASE 25-RELATED"/>
    <property type="match status" value="1"/>
</dbReference>
<dbReference type="Proteomes" id="UP001604277">
    <property type="component" value="Unassembled WGS sequence"/>
</dbReference>
<keyword evidence="5 13" id="KW-0575">Peroxidase</keyword>
<dbReference type="AlphaFoldDB" id="A0ABD1PJC8"/>
<sequence>MGRIHEAFLFAGVLLWLKSLKDPQRLLLVIQKDSHMLLNQGRIEGFQRSIWAVFTGRKDGRVSMASEATSNLPSASANFTTLLQQFEDNGLDLIDLRWTLEALLRDGHYYHALNKNMGILRSDAALLTDPQSAQIAQALQHD</sequence>
<organism evidence="13 14">
    <name type="scientific">Forsythia ovata</name>
    <dbReference type="NCBI Taxonomy" id="205694"/>
    <lineage>
        <taxon>Eukaryota</taxon>
        <taxon>Viridiplantae</taxon>
        <taxon>Streptophyta</taxon>
        <taxon>Embryophyta</taxon>
        <taxon>Tracheophyta</taxon>
        <taxon>Spermatophyta</taxon>
        <taxon>Magnoliopsida</taxon>
        <taxon>eudicotyledons</taxon>
        <taxon>Gunneridae</taxon>
        <taxon>Pentapetalae</taxon>
        <taxon>asterids</taxon>
        <taxon>lamiids</taxon>
        <taxon>Lamiales</taxon>
        <taxon>Oleaceae</taxon>
        <taxon>Forsythieae</taxon>
        <taxon>Forsythia</taxon>
    </lineage>
</organism>
<dbReference type="InterPro" id="IPR010255">
    <property type="entry name" value="Haem_peroxidase_sf"/>
</dbReference>
<name>A0ABD1PJC8_9LAMI</name>
<dbReference type="EC" id="1.11.1.7" evidence="4"/>
<dbReference type="SUPFAM" id="SSF48113">
    <property type="entry name" value="Heme-dependent peroxidases"/>
    <property type="match status" value="1"/>
</dbReference>
<feature type="binding site" evidence="10">
    <location>
        <position position="73"/>
    </location>
    <ligand>
        <name>substrate</name>
    </ligand>
</feature>
<proteinExistence type="inferred from homology"/>
<dbReference type="GO" id="GO:0046872">
    <property type="term" value="F:metal ion binding"/>
    <property type="evidence" value="ECO:0007669"/>
    <property type="project" value="UniProtKB-KW"/>
</dbReference>
<keyword evidence="9" id="KW-0408">Iron</keyword>
<dbReference type="GO" id="GO:0140825">
    <property type="term" value="F:lactoperoxidase activity"/>
    <property type="evidence" value="ECO:0007669"/>
    <property type="project" value="UniProtKB-EC"/>
</dbReference>
<evidence type="ECO:0000256" key="4">
    <source>
        <dbReference type="ARBA" id="ARBA00012313"/>
    </source>
</evidence>
<keyword evidence="6" id="KW-0349">Heme</keyword>
<evidence type="ECO:0000313" key="13">
    <source>
        <dbReference type="EMBL" id="KAL2464010.1"/>
    </source>
</evidence>
<keyword evidence="14" id="KW-1185">Reference proteome</keyword>
<evidence type="ECO:0000313" key="14">
    <source>
        <dbReference type="Proteomes" id="UP001604277"/>
    </source>
</evidence>
<gene>
    <name evidence="13" type="ORF">Fot_51966</name>
</gene>
<dbReference type="PROSITE" id="PS50873">
    <property type="entry name" value="PEROXIDASE_4"/>
    <property type="match status" value="1"/>
</dbReference>
<evidence type="ECO:0000256" key="8">
    <source>
        <dbReference type="ARBA" id="ARBA00023002"/>
    </source>
</evidence>
<keyword evidence="7" id="KW-0479">Metal-binding</keyword>
<evidence type="ECO:0000256" key="10">
    <source>
        <dbReference type="PIRSR" id="PIRSR600823-2"/>
    </source>
</evidence>
<reference evidence="14" key="1">
    <citation type="submission" date="2024-07" db="EMBL/GenBank/DDBJ databases">
        <title>Two chromosome-level genome assemblies of Korean endemic species Abeliophyllum distichum and Forsythia ovata (Oleaceae).</title>
        <authorList>
            <person name="Jang H."/>
        </authorList>
    </citation>
    <scope>NUCLEOTIDE SEQUENCE [LARGE SCALE GENOMIC DNA]</scope>
</reference>
<dbReference type="Pfam" id="PF00141">
    <property type="entry name" value="peroxidase"/>
    <property type="match status" value="1"/>
</dbReference>
<evidence type="ECO:0000256" key="2">
    <source>
        <dbReference type="ARBA" id="ARBA00001913"/>
    </source>
</evidence>
<dbReference type="InterPro" id="IPR002016">
    <property type="entry name" value="Haem_peroxidase"/>
</dbReference>
<dbReference type="Gene3D" id="1.10.520.10">
    <property type="match status" value="1"/>
</dbReference>
<protein>
    <recommendedName>
        <fullName evidence="4">peroxidase</fullName>
        <ecNumber evidence="4">1.11.1.7</ecNumber>
    </recommendedName>
</protein>
<accession>A0ABD1PJC8</accession>
<keyword evidence="8" id="KW-0560">Oxidoreductase</keyword>
<feature type="domain" description="Plant heme peroxidase family profile" evidence="12">
    <location>
        <begin position="26"/>
        <end position="142"/>
    </location>
</feature>
<evidence type="ECO:0000256" key="1">
    <source>
        <dbReference type="ARBA" id="ARBA00000189"/>
    </source>
</evidence>
<evidence type="ECO:0000256" key="9">
    <source>
        <dbReference type="ARBA" id="ARBA00023004"/>
    </source>
</evidence>
<evidence type="ECO:0000256" key="11">
    <source>
        <dbReference type="RuleBase" id="RU004241"/>
    </source>
</evidence>